<dbReference type="Proteomes" id="UP000006514">
    <property type="component" value="Unassembled WGS sequence"/>
</dbReference>
<sequence length="391" mass="43680">MTSADFALSLMRPLAWPRSAKQKALFLPELLRLYFDLLPNTGAISICMSVCTAWYIAGDYFLRRLHDVTRALTPFISDVPALRRLLCETDGVIAGTFADLFFRRGPGAIQCMLTPTFVLDLYFEFVYRDEVEELILAEGYTLDDEFEVGDVYPDCAVTGLPDDSYNGLLRFSKGGRYIDVVLTAETTANCVLRVEATGAMNFVTWDAAICMFPRQLLSLERSECLRIDHDPEGVPEGRLRGLDSHRWPEGPPGLLGAMYSPTTRWVADSRSWVVQLETDSVLYDEGHPCDSGDTLAVPSTYSWTVNGFTLQYERAEGPPRSKAVGRTLLVLPTQGCHLLASPALMYTYAVEPALADRFNRHVAARAATEGPFWITENVRLDDVLLTMKVEM</sequence>
<protein>
    <submittedName>
        <fullName evidence="1">Uncharacterized protein</fullName>
    </submittedName>
</protein>
<name>J0D3F2_AURST</name>
<dbReference type="OrthoDB" id="2803201at2759"/>
<reference evidence="2" key="1">
    <citation type="journal article" date="2012" name="Science">
        <title>The Paleozoic origin of enzymatic lignin decomposition reconstructed from 31 fungal genomes.</title>
        <authorList>
            <person name="Floudas D."/>
            <person name="Binder M."/>
            <person name="Riley R."/>
            <person name="Barry K."/>
            <person name="Blanchette R.A."/>
            <person name="Henrissat B."/>
            <person name="Martinez A.T."/>
            <person name="Otillar R."/>
            <person name="Spatafora J.W."/>
            <person name="Yadav J.S."/>
            <person name="Aerts A."/>
            <person name="Benoit I."/>
            <person name="Boyd A."/>
            <person name="Carlson A."/>
            <person name="Copeland A."/>
            <person name="Coutinho P.M."/>
            <person name="de Vries R.P."/>
            <person name="Ferreira P."/>
            <person name="Findley K."/>
            <person name="Foster B."/>
            <person name="Gaskell J."/>
            <person name="Glotzer D."/>
            <person name="Gorecki P."/>
            <person name="Heitman J."/>
            <person name="Hesse C."/>
            <person name="Hori C."/>
            <person name="Igarashi K."/>
            <person name="Jurgens J.A."/>
            <person name="Kallen N."/>
            <person name="Kersten P."/>
            <person name="Kohler A."/>
            <person name="Kuees U."/>
            <person name="Kumar T.K.A."/>
            <person name="Kuo A."/>
            <person name="LaButti K."/>
            <person name="Larrondo L.F."/>
            <person name="Lindquist E."/>
            <person name="Ling A."/>
            <person name="Lombard V."/>
            <person name="Lucas S."/>
            <person name="Lundell T."/>
            <person name="Martin R."/>
            <person name="McLaughlin D.J."/>
            <person name="Morgenstern I."/>
            <person name="Morin E."/>
            <person name="Murat C."/>
            <person name="Nagy L.G."/>
            <person name="Nolan M."/>
            <person name="Ohm R.A."/>
            <person name="Patyshakuliyeva A."/>
            <person name="Rokas A."/>
            <person name="Ruiz-Duenas F.J."/>
            <person name="Sabat G."/>
            <person name="Salamov A."/>
            <person name="Samejima M."/>
            <person name="Schmutz J."/>
            <person name="Slot J.C."/>
            <person name="St John F."/>
            <person name="Stenlid J."/>
            <person name="Sun H."/>
            <person name="Sun S."/>
            <person name="Syed K."/>
            <person name="Tsang A."/>
            <person name="Wiebenga A."/>
            <person name="Young D."/>
            <person name="Pisabarro A."/>
            <person name="Eastwood D.C."/>
            <person name="Martin F."/>
            <person name="Cullen D."/>
            <person name="Grigoriev I.V."/>
            <person name="Hibbett D.S."/>
        </authorList>
    </citation>
    <scope>NUCLEOTIDE SEQUENCE [LARGE SCALE GENOMIC DNA]</scope>
    <source>
        <strain evidence="2">TFB10046</strain>
    </source>
</reference>
<keyword evidence="2" id="KW-1185">Reference proteome</keyword>
<organism evidence="1 2">
    <name type="scientific">Auricularia subglabra (strain TFB-10046 / SS5)</name>
    <name type="common">White-rot fungus</name>
    <name type="synonym">Auricularia delicata (strain TFB10046)</name>
    <dbReference type="NCBI Taxonomy" id="717982"/>
    <lineage>
        <taxon>Eukaryota</taxon>
        <taxon>Fungi</taxon>
        <taxon>Dikarya</taxon>
        <taxon>Basidiomycota</taxon>
        <taxon>Agaricomycotina</taxon>
        <taxon>Agaricomycetes</taxon>
        <taxon>Auriculariales</taxon>
        <taxon>Auriculariaceae</taxon>
        <taxon>Auricularia</taxon>
    </lineage>
</organism>
<accession>J0D3F2</accession>
<proteinExistence type="predicted"/>
<evidence type="ECO:0000313" key="1">
    <source>
        <dbReference type="EMBL" id="EJD33212.1"/>
    </source>
</evidence>
<dbReference type="EMBL" id="JH688362">
    <property type="protein sequence ID" value="EJD33212.1"/>
    <property type="molecule type" value="Genomic_DNA"/>
</dbReference>
<evidence type="ECO:0000313" key="2">
    <source>
        <dbReference type="Proteomes" id="UP000006514"/>
    </source>
</evidence>
<dbReference type="InParanoid" id="J0D3F2"/>
<gene>
    <name evidence="1" type="ORF">AURDEDRAFT_177704</name>
</gene>
<dbReference type="AlphaFoldDB" id="J0D3F2"/>
<dbReference type="KEGG" id="adl:AURDEDRAFT_177704"/>